<evidence type="ECO:0000256" key="2">
    <source>
        <dbReference type="ARBA" id="ARBA00022801"/>
    </source>
</evidence>
<keyword evidence="3 4" id="KW-0546">Nucleotide metabolism</keyword>
<dbReference type="Pfam" id="PF02545">
    <property type="entry name" value="Maf"/>
    <property type="match status" value="1"/>
</dbReference>
<dbReference type="GO" id="GO:0005737">
    <property type="term" value="C:cytoplasm"/>
    <property type="evidence" value="ECO:0007669"/>
    <property type="project" value="UniProtKB-SubCell"/>
</dbReference>
<comment type="catalytic activity">
    <reaction evidence="4">
        <text>dTTP + H2O = dTMP + diphosphate + H(+)</text>
        <dbReference type="Rhea" id="RHEA:28534"/>
        <dbReference type="ChEBI" id="CHEBI:15377"/>
        <dbReference type="ChEBI" id="CHEBI:15378"/>
        <dbReference type="ChEBI" id="CHEBI:33019"/>
        <dbReference type="ChEBI" id="CHEBI:37568"/>
        <dbReference type="ChEBI" id="CHEBI:63528"/>
        <dbReference type="EC" id="3.6.1.9"/>
    </reaction>
</comment>
<dbReference type="EC" id="3.6.1.9" evidence="4"/>
<reference evidence="5 6" key="1">
    <citation type="journal article" date="2015" name="Genome Announc.">
        <title>Draft Genome Sequences of Marine Isolates of Thalassomonas viridans and Thalassomonas actiniarum.</title>
        <authorList>
            <person name="Olonade I."/>
            <person name="van Zyl L.J."/>
            <person name="Trindade M."/>
        </authorList>
    </citation>
    <scope>NUCLEOTIDE SEQUENCE [LARGE SCALE GENOMIC DNA]</scope>
    <source>
        <strain evidence="5 6">A5K-106</strain>
    </source>
</reference>
<accession>A0AAE9YQ16</accession>
<dbReference type="GO" id="GO:0009117">
    <property type="term" value="P:nucleotide metabolic process"/>
    <property type="evidence" value="ECO:0007669"/>
    <property type="project" value="UniProtKB-KW"/>
</dbReference>
<dbReference type="NCBIfam" id="TIGR00172">
    <property type="entry name" value="maf"/>
    <property type="match status" value="1"/>
</dbReference>
<feature type="site" description="Important for substrate specificity" evidence="4">
    <location>
        <position position="74"/>
    </location>
</feature>
<organism evidence="5 6">
    <name type="scientific">Thalassomonas actiniarum</name>
    <dbReference type="NCBI Taxonomy" id="485447"/>
    <lineage>
        <taxon>Bacteria</taxon>
        <taxon>Pseudomonadati</taxon>
        <taxon>Pseudomonadota</taxon>
        <taxon>Gammaproteobacteria</taxon>
        <taxon>Alteromonadales</taxon>
        <taxon>Colwelliaceae</taxon>
        <taxon>Thalassomonas</taxon>
    </lineage>
</organism>
<evidence type="ECO:0000256" key="1">
    <source>
        <dbReference type="ARBA" id="ARBA00001968"/>
    </source>
</evidence>
<feature type="site" description="Important for substrate specificity" evidence="4">
    <location>
        <position position="11"/>
    </location>
</feature>
<dbReference type="Proteomes" id="UP000032568">
    <property type="component" value="Chromosome"/>
</dbReference>
<comment type="subcellular location">
    <subcellularLocation>
        <location evidence="4">Cytoplasm</location>
    </subcellularLocation>
</comment>
<evidence type="ECO:0000313" key="6">
    <source>
        <dbReference type="Proteomes" id="UP000032568"/>
    </source>
</evidence>
<feature type="active site" description="Proton acceptor" evidence="4">
    <location>
        <position position="73"/>
    </location>
</feature>
<dbReference type="KEGG" id="tact:SG35_023305"/>
<dbReference type="PANTHER" id="PTHR43213">
    <property type="entry name" value="BIFUNCTIONAL DTTP/UTP PYROPHOSPHATASE/METHYLTRANSFERASE PROTEIN-RELATED"/>
    <property type="match status" value="1"/>
</dbReference>
<dbReference type="SUPFAM" id="SSF52972">
    <property type="entry name" value="ITPase-like"/>
    <property type="match status" value="1"/>
</dbReference>
<reference evidence="5 6" key="2">
    <citation type="journal article" date="2022" name="Mar. Drugs">
        <title>Bioassay-Guided Fractionation Leads to the Detection of Cholic Acid Generated by the Rare Thalassomonas sp.</title>
        <authorList>
            <person name="Pheiffer F."/>
            <person name="Schneider Y.K."/>
            <person name="Hansen E.H."/>
            <person name="Andersen J.H."/>
            <person name="Isaksson J."/>
            <person name="Busche T."/>
            <person name="R C."/>
            <person name="Kalinowski J."/>
            <person name="Zyl L.V."/>
            <person name="Trindade M."/>
        </authorList>
    </citation>
    <scope>NUCLEOTIDE SEQUENCE [LARGE SCALE GENOMIC DNA]</scope>
    <source>
        <strain evidence="5 6">A5K-106</strain>
    </source>
</reference>
<gene>
    <name evidence="5" type="primary">maf</name>
    <name evidence="5" type="ORF">SG35_023305</name>
</gene>
<sequence>MKLVLASKSPRRSELLAQLGYYFDCMAADIDESVLANESPGDYVERLSREKALAIANTFEKQQRDNSLVLGSDTAVVVDNAILGKPIDLNDCQRMLTMLSGRSHQVITGIAVAHGQEITSELVITEVSFKELSAQEISRYWQTGEPQDKAGAYGIQGIGGQFVTGIRGSYSAVVGLPLYETAQMLLACGLPTQVQTNT</sequence>
<dbReference type="AlphaFoldDB" id="A0AAE9YQ16"/>
<dbReference type="InterPro" id="IPR029001">
    <property type="entry name" value="ITPase-like_fam"/>
</dbReference>
<comment type="cofactor">
    <cofactor evidence="1 4">
        <name>a divalent metal cation</name>
        <dbReference type="ChEBI" id="CHEBI:60240"/>
    </cofactor>
</comment>
<dbReference type="RefSeq" id="WP_044830511.1">
    <property type="nucleotide sequence ID" value="NZ_CP059735.1"/>
</dbReference>
<comment type="similarity">
    <text evidence="4">Belongs to the Maf family. YhdE subfamily.</text>
</comment>
<dbReference type="PIRSF" id="PIRSF006305">
    <property type="entry name" value="Maf"/>
    <property type="match status" value="1"/>
</dbReference>
<proteinExistence type="inferred from homology"/>
<comment type="function">
    <text evidence="4">Nucleoside triphosphate pyrophosphatase that hydrolyzes dTTP and UTP. May have a dual role in cell division arrest and in preventing the incorporation of modified nucleotides into cellular nucleic acids.</text>
</comment>
<evidence type="ECO:0000313" key="5">
    <source>
        <dbReference type="EMBL" id="WDD98174.1"/>
    </source>
</evidence>
<name>A0AAE9YQ16_9GAMM</name>
<evidence type="ECO:0000256" key="4">
    <source>
        <dbReference type="HAMAP-Rule" id="MF_00528"/>
    </source>
</evidence>
<evidence type="ECO:0000256" key="3">
    <source>
        <dbReference type="ARBA" id="ARBA00023080"/>
    </source>
</evidence>
<dbReference type="CDD" id="cd00555">
    <property type="entry name" value="Maf"/>
    <property type="match status" value="1"/>
</dbReference>
<feature type="site" description="Important for substrate specificity" evidence="4">
    <location>
        <position position="156"/>
    </location>
</feature>
<dbReference type="EMBL" id="CP059735">
    <property type="protein sequence ID" value="WDD98174.1"/>
    <property type="molecule type" value="Genomic_DNA"/>
</dbReference>
<comment type="caution">
    <text evidence="4">Lacks conserved residue(s) required for the propagation of feature annotation.</text>
</comment>
<dbReference type="InterPro" id="IPR003697">
    <property type="entry name" value="Maf-like"/>
</dbReference>
<dbReference type="HAMAP" id="MF_00528">
    <property type="entry name" value="Maf"/>
    <property type="match status" value="1"/>
</dbReference>
<dbReference type="PANTHER" id="PTHR43213:SF5">
    <property type="entry name" value="BIFUNCTIONAL DTTP_UTP PYROPHOSPHATASE_METHYLTRANSFERASE PROTEIN-RELATED"/>
    <property type="match status" value="1"/>
</dbReference>
<dbReference type="GO" id="GO:0047429">
    <property type="term" value="F:nucleoside triphosphate diphosphatase activity"/>
    <property type="evidence" value="ECO:0007669"/>
    <property type="project" value="UniProtKB-EC"/>
</dbReference>
<keyword evidence="2 4" id="KW-0378">Hydrolase</keyword>
<keyword evidence="4" id="KW-0963">Cytoplasm</keyword>
<comment type="catalytic activity">
    <reaction evidence="4">
        <text>UTP + H2O = UMP + diphosphate + H(+)</text>
        <dbReference type="Rhea" id="RHEA:29395"/>
        <dbReference type="ChEBI" id="CHEBI:15377"/>
        <dbReference type="ChEBI" id="CHEBI:15378"/>
        <dbReference type="ChEBI" id="CHEBI:33019"/>
        <dbReference type="ChEBI" id="CHEBI:46398"/>
        <dbReference type="ChEBI" id="CHEBI:57865"/>
        <dbReference type="EC" id="3.6.1.9"/>
    </reaction>
</comment>
<keyword evidence="6" id="KW-1185">Reference proteome</keyword>
<dbReference type="Gene3D" id="3.90.950.10">
    <property type="match status" value="1"/>
</dbReference>
<protein>
    <recommendedName>
        <fullName evidence="4">dTTP/UTP pyrophosphatase</fullName>
        <shortName evidence="4">dTTPase/UTPase</shortName>
        <ecNumber evidence="4">3.6.1.9</ecNumber>
    </recommendedName>
    <alternativeName>
        <fullName evidence="4">Nucleoside triphosphate pyrophosphatase</fullName>
    </alternativeName>
    <alternativeName>
        <fullName evidence="4">Nucleotide pyrophosphatase</fullName>
        <shortName evidence="4">Nucleotide PPase</shortName>
    </alternativeName>
</protein>